<evidence type="ECO:0000256" key="3">
    <source>
        <dbReference type="ARBA" id="ARBA00009085"/>
    </source>
</evidence>
<feature type="region of interest" description="Disordered" evidence="20">
    <location>
        <begin position="1724"/>
        <end position="1771"/>
    </location>
</feature>
<evidence type="ECO:0000256" key="16">
    <source>
        <dbReference type="ARBA" id="ARBA00031500"/>
    </source>
</evidence>
<dbReference type="InterPro" id="IPR028889">
    <property type="entry name" value="USP"/>
</dbReference>
<dbReference type="FunFam" id="3.90.70.10:FF:000044">
    <property type="entry name" value="Ubiquitin carboxyl-terminal hydrolase 13"/>
    <property type="match status" value="1"/>
</dbReference>
<keyword evidence="14 21" id="KW-0472">Membrane</keyword>
<dbReference type="PANTHER" id="PTHR11073">
    <property type="entry name" value="CALRETICULIN AND CALNEXIN"/>
    <property type="match status" value="1"/>
</dbReference>
<dbReference type="InterPro" id="IPR001394">
    <property type="entry name" value="Peptidase_C19_UCH"/>
</dbReference>
<comment type="function">
    <text evidence="18">Calcium-binding protein that interacts with newly synthesized monoglucosylated glycoproteins in the endoplasmic reticulum. It may act in assisting protein assembly and/or in the retention within the ER of unassembled protein subunits. It seems to play a major role in the quality control apparatus of the ER by the retention of incorrectly folded proteins. Required for embryogenesis and larval development under heat and ER stress conditions. May be important for germ cell development. Involved in neuronal necrotic cell death.</text>
</comment>
<dbReference type="PROSITE" id="PS00973">
    <property type="entry name" value="USP_2"/>
    <property type="match status" value="1"/>
</dbReference>
<dbReference type="SUPFAM" id="SSF49899">
    <property type="entry name" value="Concanavalin A-like lectins/glucanases"/>
    <property type="match status" value="1"/>
</dbReference>
<dbReference type="InterPro" id="IPR008974">
    <property type="entry name" value="TRAF-like"/>
</dbReference>
<evidence type="ECO:0000256" key="10">
    <source>
        <dbReference type="ARBA" id="ARBA00022801"/>
    </source>
</evidence>
<evidence type="ECO:0000256" key="8">
    <source>
        <dbReference type="ARBA" id="ARBA00022692"/>
    </source>
</evidence>
<evidence type="ECO:0000256" key="9">
    <source>
        <dbReference type="ARBA" id="ARBA00022786"/>
    </source>
</evidence>
<evidence type="ECO:0000256" key="20">
    <source>
        <dbReference type="SAM" id="MobiDB-lite"/>
    </source>
</evidence>
<keyword evidence="8 21" id="KW-0812">Transmembrane</keyword>
<evidence type="ECO:0000256" key="15">
    <source>
        <dbReference type="ARBA" id="ARBA00023186"/>
    </source>
</evidence>
<evidence type="ECO:0000256" key="5">
    <source>
        <dbReference type="ARBA" id="ARBA00012759"/>
    </source>
</evidence>
<dbReference type="OrthoDB" id="289038at2759"/>
<dbReference type="Pfam" id="PF14533">
    <property type="entry name" value="USP7_C2"/>
    <property type="match status" value="1"/>
</dbReference>
<dbReference type="Pfam" id="PF00443">
    <property type="entry name" value="UCH"/>
    <property type="match status" value="1"/>
</dbReference>
<dbReference type="Proteomes" id="UP000278807">
    <property type="component" value="Unassembled WGS sequence"/>
</dbReference>
<evidence type="ECO:0000256" key="1">
    <source>
        <dbReference type="ARBA" id="ARBA00000707"/>
    </source>
</evidence>
<protein>
    <recommendedName>
        <fullName evidence="6">Ubiquitin carboxyl-terminal hydrolase 7</fullName>
        <ecNumber evidence="5">3.4.19.12</ecNumber>
    </recommendedName>
    <alternativeName>
        <fullName evidence="17">Ubiquitin thioesterase 7</fullName>
    </alternativeName>
    <alternativeName>
        <fullName evidence="16">Ubiquitin-specific-processing protease 7</fullName>
    </alternativeName>
</protein>
<organism evidence="26">
    <name type="scientific">Rodentolepis nana</name>
    <name type="common">Dwarf tapeworm</name>
    <name type="synonym">Hymenolepis nana</name>
    <dbReference type="NCBI Taxonomy" id="102285"/>
    <lineage>
        <taxon>Eukaryota</taxon>
        <taxon>Metazoa</taxon>
        <taxon>Spiralia</taxon>
        <taxon>Lophotrochozoa</taxon>
        <taxon>Platyhelminthes</taxon>
        <taxon>Cestoda</taxon>
        <taxon>Eucestoda</taxon>
        <taxon>Cyclophyllidea</taxon>
        <taxon>Hymenolepididae</taxon>
        <taxon>Rodentolepis</taxon>
    </lineage>
</organism>
<dbReference type="Gene3D" id="2.60.210.10">
    <property type="entry name" value="Apoptosis, Tumor Necrosis Factor Receptor Associated Protein 2, Chain A"/>
    <property type="match status" value="1"/>
</dbReference>
<dbReference type="GO" id="GO:0051082">
    <property type="term" value="F:unfolded protein binding"/>
    <property type="evidence" value="ECO:0007669"/>
    <property type="project" value="InterPro"/>
</dbReference>
<dbReference type="GO" id="GO:0005509">
    <property type="term" value="F:calcium ion binding"/>
    <property type="evidence" value="ECO:0007669"/>
    <property type="project" value="InterPro"/>
</dbReference>
<evidence type="ECO:0000256" key="18">
    <source>
        <dbReference type="ARBA" id="ARBA00053392"/>
    </source>
</evidence>
<keyword evidence="12" id="KW-0256">Endoplasmic reticulum</keyword>
<evidence type="ECO:0000256" key="2">
    <source>
        <dbReference type="ARBA" id="ARBA00004115"/>
    </source>
</evidence>
<dbReference type="Pfam" id="PF12436">
    <property type="entry name" value="USP7_ICP0_bdg"/>
    <property type="match status" value="1"/>
</dbReference>
<dbReference type="CDD" id="cd02659">
    <property type="entry name" value="peptidase_C19C"/>
    <property type="match status" value="1"/>
</dbReference>
<dbReference type="InterPro" id="IPR001580">
    <property type="entry name" value="Calret/calnex"/>
</dbReference>
<keyword evidence="13 21" id="KW-1133">Transmembrane helix</keyword>
<dbReference type="GO" id="GO:0004843">
    <property type="term" value="F:cysteine-type deubiquitinase activity"/>
    <property type="evidence" value="ECO:0007669"/>
    <property type="project" value="UniProtKB-EC"/>
</dbReference>
<keyword evidence="10" id="KW-0378">Hydrolase</keyword>
<dbReference type="SUPFAM" id="SSF54001">
    <property type="entry name" value="Cysteine proteinases"/>
    <property type="match status" value="1"/>
</dbReference>
<dbReference type="InterPro" id="IPR029346">
    <property type="entry name" value="USP_C"/>
</dbReference>
<dbReference type="PROSITE" id="PS00804">
    <property type="entry name" value="CALRETICULIN_2"/>
    <property type="match status" value="1"/>
</dbReference>
<feature type="disulfide bond" evidence="19">
    <location>
        <begin position="1370"/>
        <end position="1404"/>
    </location>
</feature>
<keyword evidence="25" id="KW-1185">Reference proteome</keyword>
<dbReference type="GO" id="GO:0005789">
    <property type="term" value="C:endoplasmic reticulum membrane"/>
    <property type="evidence" value="ECO:0007669"/>
    <property type="project" value="UniProtKB-SubCell"/>
</dbReference>
<accession>A0A0R3TMJ1</accession>
<dbReference type="InterPro" id="IPR009033">
    <property type="entry name" value="Calreticulin/calnexin_P_dom_sf"/>
</dbReference>
<dbReference type="InterPro" id="IPR038765">
    <property type="entry name" value="Papain-like_cys_pep_sf"/>
</dbReference>
<comment type="similarity">
    <text evidence="3">Belongs to the peptidase C19 family.</text>
</comment>
<dbReference type="FunFam" id="2.60.120.200:FF:000011">
    <property type="entry name" value="Probable calnexin"/>
    <property type="match status" value="1"/>
</dbReference>
<gene>
    <name evidence="24" type="ORF">HNAJ_LOCUS8532</name>
</gene>
<evidence type="ECO:0000256" key="6">
    <source>
        <dbReference type="ARBA" id="ARBA00021393"/>
    </source>
</evidence>
<evidence type="ECO:0000313" key="25">
    <source>
        <dbReference type="Proteomes" id="UP000278807"/>
    </source>
</evidence>
<keyword evidence="7" id="KW-0645">Protease</keyword>
<dbReference type="PRINTS" id="PR00626">
    <property type="entry name" value="CALRETICULIN"/>
</dbReference>
<sequence>MSMKDFSDICDNQNEGAMEMEWNPNAVRTADTAVESSLMAQTNLSDSPEHESCDANDPARPSGVIDYMFDDIEDPRAIDLKKERRLLSDPVIIRCLPWRILLVFSPERTTMGLFLQCNDNSPSHNWTCTARAKLECISHTKPSIRKTFTIRHTFAAKENDWGYQTFLPYDDLFNSDKGYVVNKRLHARVEVDADAPHGTDWDSKKYTGFVGLKNQGATCYLNSVLQALYCTNSLRKAVFQMPTESDEISTSVPLALQRTFYDLQCSERAVETEKLTRSFGWTTLDSFMQHDAQELTRVLLDNMESKMKGTAVERIIPTLFCGKMVSYVRCKNVVYESKREEEFYDIQLKVKGNKDVYAAFDEYVQVETLDGVNKYDAGSHGLQDAEKGIKFLRFPPVLYLQLMRFQFDFHSNTNVKINDKFEFPYDLDLSDYLVENNDQQTNGLPRYTKYFLQAVLVHSGDNHGGHYVVYINPRGDNKWYQFDDDVVCSCRPKDAIEANYGNGNEPDNRAFTNAYMLVYIACEAREEVLSPVTDDMIPFSLTSRFCEERNVEEKERIAKDHAHEFATINLLFEEDFHGFEDTELFRINDVPVRSLKIKRQEVTEAKLTESIGEFLKCSPHEFQLWRVIYTKAGNIEFSRKLTTNLPSENVLTLWIQQRSRAIFTGSPVADCYLCFFKYFDPSICTLCYCGFAELPVSSNIEGLPELLNGRVSLPPNTPLAFYRKDVTSTLRRVELANILRKPKHGEVIYFHIDANQPMDVEVNPISPHTCMDPIAESNHSNLDDIPNMSLQLRKMAINVDQLDESQEALPVAEAFNQYFDSCSMLVDILLVDKLRKSDPGILIRVSPELSYWEFAKLASCYLTGDPSYLRFFVPHSSSTTNIALANKGSNVAAQDLHVSSNTPVGPETGNGNNYSPNGAASLISEQSRAAKASGFNEASASLVGALANAAYQGLVREPPGPPVLSTSEGQLRHFLQLPQTCASITFQPPNQSSVTASQQDRPPLGVSKYTSYPRITPSPFSANNLHVPAPRRVYYAHTVLPVAQLESLKQIQVAFFGQKLSERQDLVLGVCGDGTVADILTEVRSHASLPGSKKLRLMEIRRNRIEQIFPEFYPLEKIDESIIELQCDVNDNIRSGLRVEEVPKEEENLEQGDLVINAAHFNRTSEDTFGVPFTVRLRNGEPYSDVKKRIREKLDVGNDKEFDAWNFVLVTKSKCIAIPNKDDVVVDTEILTKENFRPWLGVGHKPPKRPRVHSDGINDEQVEIERAVFKEPKVPEDTLLALFFSSPSDMKKLVLSSARKEKVDVELGKYDGKWAIEVPPLSAIDNDYALVLKSESKHYAIAVDLGRDYAFNKDEFVVQYEVKFTEGQTCGGAYVKLLSASPDLDLKNFHDKTPYTIMFGPDKCGLDHKLHFIFRHKNPKTGEFEEKHMQKVSERLDDYFTDKKTHLYTLVTRTDNSFEIYVDRFIVKHGNLLTDFVPAVNPPTEIDDPEDKKPDDWDERERIPNLEAKKPDDWDESAPQFITDDDAVMPSGWLLDTPKFIPDPDAKMPEDWNVETDGDWEAPMIENPECKSAPGCGPWEKPTKLNPNFKGKWSPPMITNPNYKGVWKPRKIPNPDFFEDTHPYKMTPIRALGLELWSISTGVVFDNFFVGTSKKAAFEFAEETWVIKEKAEREAMPRGASVLDGIRELFSQYPYYAGGAVVGVILVVALLLFCCCRPSLRDDAQYKKSDEPQPDSEEKEDSAGEEEDDIVESDKEEKPDGTATRQRIRKE</sequence>
<evidence type="ECO:0000256" key="14">
    <source>
        <dbReference type="ARBA" id="ARBA00023136"/>
    </source>
</evidence>
<keyword evidence="19" id="KW-1015">Disulfide bond</keyword>
<dbReference type="SUPFAM" id="SSF63887">
    <property type="entry name" value="P-domain of calnexin/calreticulin"/>
    <property type="match status" value="1"/>
</dbReference>
<dbReference type="InterPro" id="IPR013320">
    <property type="entry name" value="ConA-like_dom_sf"/>
</dbReference>
<dbReference type="GO" id="GO:0036503">
    <property type="term" value="P:ERAD pathway"/>
    <property type="evidence" value="ECO:0007669"/>
    <property type="project" value="TreeGrafter"/>
</dbReference>
<dbReference type="Pfam" id="PF22486">
    <property type="entry name" value="MATH_2"/>
    <property type="match status" value="1"/>
</dbReference>
<evidence type="ECO:0000256" key="17">
    <source>
        <dbReference type="ARBA" id="ARBA00031508"/>
    </source>
</evidence>
<keyword evidence="15" id="KW-0143">Chaperone</keyword>
<feature type="domain" description="MATH" evidence="22">
    <location>
        <begin position="62"/>
        <end position="191"/>
    </location>
</feature>
<keyword evidence="9" id="KW-0833">Ubl conjugation pathway</keyword>
<evidence type="ECO:0000256" key="21">
    <source>
        <dbReference type="SAM" id="Phobius"/>
    </source>
</evidence>
<keyword evidence="11" id="KW-0788">Thiol protease</keyword>
<dbReference type="InterPro" id="IPR002083">
    <property type="entry name" value="MATH/TRAF_dom"/>
</dbReference>
<evidence type="ECO:0000256" key="19">
    <source>
        <dbReference type="PIRSR" id="PIRSR601580-3"/>
    </source>
</evidence>
<proteinExistence type="inferred from homology"/>
<dbReference type="Gene3D" id="2.10.250.10">
    <property type="entry name" value="Calreticulin/calnexin, P domain"/>
    <property type="match status" value="1"/>
</dbReference>
<evidence type="ECO:0000256" key="12">
    <source>
        <dbReference type="ARBA" id="ARBA00022824"/>
    </source>
</evidence>
<feature type="domain" description="USP" evidence="23">
    <location>
        <begin position="210"/>
        <end position="522"/>
    </location>
</feature>
<comment type="subcellular location">
    <subcellularLocation>
        <location evidence="2">Endoplasmic reticulum membrane</location>
        <topology evidence="2">Single-pass type I membrane protein</topology>
    </subcellularLocation>
</comment>
<dbReference type="SUPFAM" id="SSF49599">
    <property type="entry name" value="TRAF domain-like"/>
    <property type="match status" value="1"/>
</dbReference>
<evidence type="ECO:0000313" key="26">
    <source>
        <dbReference type="WBParaSite" id="HNAJ_0000853601-mRNA-1"/>
    </source>
</evidence>
<feature type="region of interest" description="Disordered" evidence="20">
    <location>
        <begin position="1478"/>
        <end position="1517"/>
    </location>
</feature>
<dbReference type="EMBL" id="UZAE01012315">
    <property type="protein sequence ID" value="VDO04518.1"/>
    <property type="molecule type" value="Genomic_DNA"/>
</dbReference>
<feature type="compositionally biased region" description="Acidic residues" evidence="20">
    <location>
        <begin position="1732"/>
        <end position="1751"/>
    </location>
</feature>
<evidence type="ECO:0000256" key="13">
    <source>
        <dbReference type="ARBA" id="ARBA00022989"/>
    </source>
</evidence>
<dbReference type="PROSITE" id="PS00972">
    <property type="entry name" value="USP_1"/>
    <property type="match status" value="1"/>
</dbReference>
<dbReference type="Gene3D" id="3.10.20.90">
    <property type="entry name" value="Phosphatidylinositol 3-kinase Catalytic Subunit, Chain A, domain 1"/>
    <property type="match status" value="1"/>
</dbReference>
<evidence type="ECO:0000259" key="23">
    <source>
        <dbReference type="PROSITE" id="PS50235"/>
    </source>
</evidence>
<dbReference type="Gene3D" id="2.60.120.200">
    <property type="match status" value="1"/>
</dbReference>
<dbReference type="WBParaSite" id="HNAJ_0000853601-mRNA-1">
    <property type="protein sequence ID" value="HNAJ_0000853601-mRNA-1"/>
    <property type="gene ID" value="HNAJ_0000853601"/>
</dbReference>
<dbReference type="FunFam" id="2.10.250.10:FF:000001">
    <property type="entry name" value="Calnexin homolog"/>
    <property type="match status" value="1"/>
</dbReference>
<evidence type="ECO:0000313" key="24">
    <source>
        <dbReference type="EMBL" id="VDO04518.1"/>
    </source>
</evidence>
<dbReference type="PANTHER" id="PTHR11073:SF1">
    <property type="entry name" value="CALNEXIN 14D-RELATED"/>
    <property type="match status" value="1"/>
</dbReference>
<dbReference type="InterPro" id="IPR024729">
    <property type="entry name" value="USP7_ICP0-binding_dom"/>
</dbReference>
<dbReference type="GO" id="GO:0006457">
    <property type="term" value="P:protein folding"/>
    <property type="evidence" value="ECO:0007669"/>
    <property type="project" value="InterPro"/>
</dbReference>
<reference evidence="26" key="1">
    <citation type="submission" date="2017-02" db="UniProtKB">
        <authorList>
            <consortium name="WormBaseParasite"/>
        </authorList>
    </citation>
    <scope>IDENTIFICATION</scope>
</reference>
<evidence type="ECO:0000256" key="11">
    <source>
        <dbReference type="ARBA" id="ARBA00022807"/>
    </source>
</evidence>
<dbReference type="Pfam" id="PF00262">
    <property type="entry name" value="Calreticulin"/>
    <property type="match status" value="1"/>
</dbReference>
<dbReference type="EC" id="3.4.19.12" evidence="5"/>
<dbReference type="GO" id="GO:0016579">
    <property type="term" value="P:protein deubiquitination"/>
    <property type="evidence" value="ECO:0007669"/>
    <property type="project" value="InterPro"/>
</dbReference>
<evidence type="ECO:0000256" key="7">
    <source>
        <dbReference type="ARBA" id="ARBA00022670"/>
    </source>
</evidence>
<feature type="compositionally biased region" description="Basic and acidic residues" evidence="20">
    <location>
        <begin position="1490"/>
        <end position="1512"/>
    </location>
</feature>
<comment type="similarity">
    <text evidence="4">Belongs to the calreticulin family.</text>
</comment>
<reference evidence="24 25" key="2">
    <citation type="submission" date="2018-11" db="EMBL/GenBank/DDBJ databases">
        <authorList>
            <consortium name="Pathogen Informatics"/>
        </authorList>
    </citation>
    <scope>NUCLEOTIDE SEQUENCE [LARGE SCALE GENOMIC DNA]</scope>
</reference>
<dbReference type="InterPro" id="IPR018124">
    <property type="entry name" value="Calret/calnex_CS"/>
</dbReference>
<evidence type="ECO:0000256" key="4">
    <source>
        <dbReference type="ARBA" id="ARBA00010983"/>
    </source>
</evidence>
<evidence type="ECO:0000259" key="22">
    <source>
        <dbReference type="PROSITE" id="PS50144"/>
    </source>
</evidence>
<dbReference type="PROSITE" id="PS50144">
    <property type="entry name" value="MATH"/>
    <property type="match status" value="1"/>
</dbReference>
<comment type="catalytic activity">
    <reaction evidence="1">
        <text>Thiol-dependent hydrolysis of ester, thioester, amide, peptide and isopeptide bonds formed by the C-terminal Gly of ubiquitin (a 76-residue protein attached to proteins as an intracellular targeting signal).</text>
        <dbReference type="EC" id="3.4.19.12"/>
    </reaction>
</comment>
<dbReference type="Gene3D" id="3.90.70.10">
    <property type="entry name" value="Cysteine proteinases"/>
    <property type="match status" value="1"/>
</dbReference>
<name>A0A0R3TMJ1_RODNA</name>
<dbReference type="PROSITE" id="PS50235">
    <property type="entry name" value="USP_3"/>
    <property type="match status" value="1"/>
</dbReference>
<feature type="transmembrane region" description="Helical" evidence="21">
    <location>
        <begin position="1693"/>
        <end position="1716"/>
    </location>
</feature>
<dbReference type="STRING" id="102285.A0A0R3TMJ1"/>
<dbReference type="InterPro" id="IPR018200">
    <property type="entry name" value="USP_CS"/>
</dbReference>